<dbReference type="EMBL" id="JAEAOA010001913">
    <property type="protein sequence ID" value="KAK3610032.1"/>
    <property type="molecule type" value="Genomic_DNA"/>
</dbReference>
<evidence type="ECO:0000313" key="20">
    <source>
        <dbReference type="EMBL" id="KAK3610032.1"/>
    </source>
</evidence>
<feature type="transmembrane region" description="Helical" evidence="18">
    <location>
        <begin position="557"/>
        <end position="575"/>
    </location>
</feature>
<dbReference type="InterPro" id="IPR017978">
    <property type="entry name" value="GPCR_3_C"/>
</dbReference>
<dbReference type="InterPro" id="IPR043458">
    <property type="entry name" value="GPR158/179"/>
</dbReference>
<name>A0AAE0TGM1_9BIVA</name>
<evidence type="ECO:0000256" key="2">
    <source>
        <dbReference type="ARBA" id="ARBA00007242"/>
    </source>
</evidence>
<dbReference type="InterPro" id="IPR054714">
    <property type="entry name" value="GPR158_179_extracellular"/>
</dbReference>
<keyword evidence="5" id="KW-0732">Signal</keyword>
<keyword evidence="9 18" id="KW-0472">Membrane</keyword>
<reference evidence="20" key="1">
    <citation type="journal article" date="2021" name="Genome Biol. Evol.">
        <title>A High-Quality Reference Genome for a Parasitic Bivalve with Doubly Uniparental Inheritance (Bivalvia: Unionida).</title>
        <authorList>
            <person name="Smith C.H."/>
        </authorList>
    </citation>
    <scope>NUCLEOTIDE SEQUENCE</scope>
    <source>
        <strain evidence="20">CHS0354</strain>
    </source>
</reference>
<dbReference type="PRINTS" id="PR00248">
    <property type="entry name" value="GPCRMGR"/>
</dbReference>
<comment type="subcellular location">
    <subcellularLocation>
        <location evidence="1">Cell projection</location>
        <location evidence="1">Neuron projection</location>
    </subcellularLocation>
    <subcellularLocation>
        <location evidence="16">Postsynaptic cell membrane</location>
        <topology evidence="16">Multi-pass membrane protein</topology>
    </subcellularLocation>
</comment>
<dbReference type="Gene3D" id="3.30.450.20">
    <property type="entry name" value="PAS domain"/>
    <property type="match status" value="1"/>
</dbReference>
<dbReference type="AlphaFoldDB" id="A0AAE0TGM1"/>
<dbReference type="GO" id="GO:0004930">
    <property type="term" value="F:G protein-coupled receptor activity"/>
    <property type="evidence" value="ECO:0007669"/>
    <property type="project" value="UniProtKB-KW"/>
</dbReference>
<protein>
    <recommendedName>
        <fullName evidence="19">G-protein coupled receptors family 3 profile domain-containing protein</fullName>
    </recommendedName>
</protein>
<keyword evidence="13" id="KW-0807">Transducer</keyword>
<dbReference type="PANTHER" id="PTHR32546">
    <property type="entry name" value="G-PROTEIN COUPLED RECEPTOR 158-RELATED"/>
    <property type="match status" value="1"/>
</dbReference>
<evidence type="ECO:0000256" key="14">
    <source>
        <dbReference type="ARBA" id="ARBA00023257"/>
    </source>
</evidence>
<evidence type="ECO:0000259" key="19">
    <source>
        <dbReference type="PROSITE" id="PS50259"/>
    </source>
</evidence>
<keyword evidence="12" id="KW-0325">Glycoprotein</keyword>
<feature type="region of interest" description="Disordered" evidence="17">
    <location>
        <begin position="664"/>
        <end position="706"/>
    </location>
</feature>
<evidence type="ECO:0000256" key="15">
    <source>
        <dbReference type="ARBA" id="ARBA00023273"/>
    </source>
</evidence>
<dbReference type="Pfam" id="PF22572">
    <property type="entry name" value="GPR158_179_EC"/>
    <property type="match status" value="1"/>
</dbReference>
<feature type="compositionally biased region" description="Basic and acidic residues" evidence="17">
    <location>
        <begin position="695"/>
        <end position="706"/>
    </location>
</feature>
<dbReference type="InterPro" id="IPR000337">
    <property type="entry name" value="GPCR_3"/>
</dbReference>
<evidence type="ECO:0000256" key="10">
    <source>
        <dbReference type="ARBA" id="ARBA00023157"/>
    </source>
</evidence>
<evidence type="ECO:0000256" key="12">
    <source>
        <dbReference type="ARBA" id="ARBA00023180"/>
    </source>
</evidence>
<keyword evidence="10" id="KW-1015">Disulfide bond</keyword>
<dbReference type="GO" id="GO:0045211">
    <property type="term" value="C:postsynaptic membrane"/>
    <property type="evidence" value="ECO:0007669"/>
    <property type="project" value="UniProtKB-SubCell"/>
</dbReference>
<sequence length="783" mass="89178">MNVDMFMSGREVLKYALYLQLLSHVSSYVVNYTIHTPALVFKEFDAEITTPTEETGQHRDVIAEFLEIVEKYEKNKENCTAGTQYNLGQGVIQQYGKNRFRKQALEAVTRANFLTRIWMKASPEVLNSEYLFYTQVRSMVEGDPVIFAAGNCHDKEEYKNYYLFCPYAYRTENGQINVKDLSVEYDYLGNDSEWFYMARMSASKLENFNFTVGTAQYRHNQTMQGPLTNESAITVTYDDGHWSLPYFDCGGGYIWMMTYTVPFFGYKNGAFKFKGTSGIDIALQNVDIDQCPLPPGSTEQNVFNNSARCKTDTTQCEPIQGLGFRRGSYKCLCKEGFYFPDITSSQKYFNGTEIENEYAKKKKGEPSMYDKGFNCLPCAPGCDTCEDSSPCVITLNWLQRSVILGISGLIMCCIPALVWFTVQYKDVKVLKAASPVLLRIVLLGAFLLYCPLIVGYFEASVLTCCLRFWFREIGFSISYGALLLKTWRISVVFRVRSAQRIKISDADLIKRLIVVVLVFAAYLTARTVARPSRVVEGRHVGGLKAFQCSSDWWDHSAAIGELLFLLWGIRLCIVVRKAPSEFNESRFISWAIYNETLLSLFLNVSMIFLQDPFPANPDLLYLVIFIHANLSTTVTLTFLFGSKAYLVYKYRGKNQNEVQHTTMVSKGSKHTYGHKSPTLATDNNTTDANSTYEKYGNKQKDAGESESLLEKDIQEEFRRLYTQLELLKQRNMKIGNRHLQHKLSAMTEAAQKEDSPDSTPTSPNMNGKRVVINLDDYHESTTL</sequence>
<dbReference type="PANTHER" id="PTHR32546:SF29">
    <property type="entry name" value="G-PROTEIN COUPLED RECEPTORS FAMILY 3 PROFILE DOMAIN-CONTAINING PROTEIN"/>
    <property type="match status" value="1"/>
</dbReference>
<evidence type="ECO:0000256" key="9">
    <source>
        <dbReference type="ARBA" id="ARBA00023136"/>
    </source>
</evidence>
<keyword evidence="14" id="KW-0628">Postsynaptic cell membrane</keyword>
<evidence type="ECO:0000256" key="7">
    <source>
        <dbReference type="ARBA" id="ARBA00023018"/>
    </source>
</evidence>
<keyword evidence="11" id="KW-0675">Receptor</keyword>
<dbReference type="CDD" id="cd15293">
    <property type="entry name" value="7tmC_GPR158-like"/>
    <property type="match status" value="1"/>
</dbReference>
<comment type="caution">
    <text evidence="20">The sequence shown here is derived from an EMBL/GenBank/DDBJ whole genome shotgun (WGS) entry which is preliminary data.</text>
</comment>
<keyword evidence="8" id="KW-0297">G-protein coupled receptor</keyword>
<feature type="region of interest" description="Disordered" evidence="17">
    <location>
        <begin position="746"/>
        <end position="783"/>
    </location>
</feature>
<evidence type="ECO:0000256" key="11">
    <source>
        <dbReference type="ARBA" id="ARBA00023170"/>
    </source>
</evidence>
<comment type="similarity">
    <text evidence="2">Belongs to the G-protein coupled receptor 3 family.</text>
</comment>
<evidence type="ECO:0000313" key="21">
    <source>
        <dbReference type="Proteomes" id="UP001195483"/>
    </source>
</evidence>
<evidence type="ECO:0000256" key="6">
    <source>
        <dbReference type="ARBA" id="ARBA00022989"/>
    </source>
</evidence>
<dbReference type="CDD" id="cd12913">
    <property type="entry name" value="PDC1_MCP_like"/>
    <property type="match status" value="1"/>
</dbReference>
<evidence type="ECO:0000256" key="16">
    <source>
        <dbReference type="ARBA" id="ARBA00034104"/>
    </source>
</evidence>
<evidence type="ECO:0000256" key="5">
    <source>
        <dbReference type="ARBA" id="ARBA00022729"/>
    </source>
</evidence>
<keyword evidence="15" id="KW-0966">Cell projection</keyword>
<evidence type="ECO:0000256" key="8">
    <source>
        <dbReference type="ARBA" id="ARBA00023040"/>
    </source>
</evidence>
<keyword evidence="4 18" id="KW-0812">Transmembrane</keyword>
<organism evidence="20 21">
    <name type="scientific">Potamilus streckersoni</name>
    <dbReference type="NCBI Taxonomy" id="2493646"/>
    <lineage>
        <taxon>Eukaryota</taxon>
        <taxon>Metazoa</taxon>
        <taxon>Spiralia</taxon>
        <taxon>Lophotrochozoa</taxon>
        <taxon>Mollusca</taxon>
        <taxon>Bivalvia</taxon>
        <taxon>Autobranchia</taxon>
        <taxon>Heteroconchia</taxon>
        <taxon>Palaeoheterodonta</taxon>
        <taxon>Unionida</taxon>
        <taxon>Unionoidea</taxon>
        <taxon>Unionidae</taxon>
        <taxon>Ambleminae</taxon>
        <taxon>Lampsilini</taxon>
        <taxon>Potamilus</taxon>
    </lineage>
</organism>
<evidence type="ECO:0000256" key="1">
    <source>
        <dbReference type="ARBA" id="ARBA00004487"/>
    </source>
</evidence>
<evidence type="ECO:0000256" key="4">
    <source>
        <dbReference type="ARBA" id="ARBA00022692"/>
    </source>
</evidence>
<gene>
    <name evidence="20" type="ORF">CHS0354_032381</name>
</gene>
<feature type="domain" description="G-protein coupled receptors family 3 profile" evidence="19">
    <location>
        <begin position="422"/>
        <end position="654"/>
    </location>
</feature>
<feature type="transmembrane region" description="Helical" evidence="18">
    <location>
        <begin position="402"/>
        <end position="424"/>
    </location>
</feature>
<reference evidence="20" key="3">
    <citation type="submission" date="2023-05" db="EMBL/GenBank/DDBJ databases">
        <authorList>
            <person name="Smith C.H."/>
        </authorList>
    </citation>
    <scope>NUCLEOTIDE SEQUENCE</scope>
    <source>
        <strain evidence="20">CHS0354</strain>
        <tissue evidence="20">Mantle</tissue>
    </source>
</reference>
<feature type="transmembrane region" description="Helical" evidence="18">
    <location>
        <begin position="469"/>
        <end position="487"/>
    </location>
</feature>
<dbReference type="Pfam" id="PF00003">
    <property type="entry name" value="7tm_3"/>
    <property type="match status" value="1"/>
</dbReference>
<feature type="compositionally biased region" description="Low complexity" evidence="17">
    <location>
        <begin position="680"/>
        <end position="689"/>
    </location>
</feature>
<keyword evidence="7" id="KW-0770">Synapse</keyword>
<evidence type="ECO:0000256" key="13">
    <source>
        <dbReference type="ARBA" id="ARBA00023224"/>
    </source>
</evidence>
<feature type="transmembrane region" description="Helical" evidence="18">
    <location>
        <begin position="508"/>
        <end position="525"/>
    </location>
</feature>
<dbReference type="GO" id="GO:0043005">
    <property type="term" value="C:neuron projection"/>
    <property type="evidence" value="ECO:0007669"/>
    <property type="project" value="UniProtKB-SubCell"/>
</dbReference>
<evidence type="ECO:0000256" key="17">
    <source>
        <dbReference type="SAM" id="MobiDB-lite"/>
    </source>
</evidence>
<keyword evidence="21" id="KW-1185">Reference proteome</keyword>
<proteinExistence type="inferred from homology"/>
<dbReference type="PROSITE" id="PS50259">
    <property type="entry name" value="G_PROTEIN_RECEP_F3_4"/>
    <property type="match status" value="1"/>
</dbReference>
<dbReference type="Proteomes" id="UP001195483">
    <property type="component" value="Unassembled WGS sequence"/>
</dbReference>
<feature type="transmembrane region" description="Helical" evidence="18">
    <location>
        <begin position="436"/>
        <end position="457"/>
    </location>
</feature>
<accession>A0AAE0TGM1</accession>
<evidence type="ECO:0000256" key="18">
    <source>
        <dbReference type="SAM" id="Phobius"/>
    </source>
</evidence>
<evidence type="ECO:0000256" key="3">
    <source>
        <dbReference type="ARBA" id="ARBA00022475"/>
    </source>
</evidence>
<keyword evidence="3" id="KW-1003">Cell membrane</keyword>
<feature type="transmembrane region" description="Helical" evidence="18">
    <location>
        <begin position="620"/>
        <end position="641"/>
    </location>
</feature>
<reference evidence="20" key="2">
    <citation type="journal article" date="2021" name="Genome Biol. Evol.">
        <title>Developing a high-quality reference genome for a parasitic bivalve with doubly uniparental inheritance (Bivalvia: Unionida).</title>
        <authorList>
            <person name="Smith C.H."/>
        </authorList>
    </citation>
    <scope>NUCLEOTIDE SEQUENCE</scope>
    <source>
        <strain evidence="20">CHS0354</strain>
        <tissue evidence="20">Mantle</tissue>
    </source>
</reference>
<keyword evidence="6 18" id="KW-1133">Transmembrane helix</keyword>
<feature type="transmembrane region" description="Helical" evidence="18">
    <location>
        <begin position="587"/>
        <end position="608"/>
    </location>
</feature>